<dbReference type="EMBL" id="JAPCID010000044">
    <property type="protein sequence ID" value="MDA0140762.1"/>
    <property type="molecule type" value="Genomic_DNA"/>
</dbReference>
<keyword evidence="1" id="KW-0812">Transmembrane</keyword>
<feature type="transmembrane region" description="Helical" evidence="1">
    <location>
        <begin position="9"/>
        <end position="29"/>
    </location>
</feature>
<evidence type="ECO:0000256" key="1">
    <source>
        <dbReference type="SAM" id="Phobius"/>
    </source>
</evidence>
<comment type="caution">
    <text evidence="2">The sequence shown here is derived from an EMBL/GenBank/DDBJ whole genome shotgun (WGS) entry which is preliminary data.</text>
</comment>
<accession>A0ABT4RQG6</accession>
<evidence type="ECO:0008006" key="4">
    <source>
        <dbReference type="Google" id="ProtNLM"/>
    </source>
</evidence>
<keyword evidence="1" id="KW-0472">Membrane</keyword>
<reference evidence="2" key="1">
    <citation type="submission" date="2022-10" db="EMBL/GenBank/DDBJ databases">
        <title>The WGS of Solirubrobacter sp. CPCC 204708.</title>
        <authorList>
            <person name="Jiang Z."/>
        </authorList>
    </citation>
    <scope>NUCLEOTIDE SEQUENCE</scope>
    <source>
        <strain evidence="2">CPCC 204708</strain>
    </source>
</reference>
<feature type="transmembrane region" description="Helical" evidence="1">
    <location>
        <begin position="62"/>
        <end position="84"/>
    </location>
</feature>
<evidence type="ECO:0000313" key="3">
    <source>
        <dbReference type="Proteomes" id="UP001147700"/>
    </source>
</evidence>
<protein>
    <recommendedName>
        <fullName evidence="4">DUF3817 domain-containing protein</fullName>
    </recommendedName>
</protein>
<keyword evidence="3" id="KW-1185">Reference proteome</keyword>
<gene>
    <name evidence="2" type="ORF">OJ962_24915</name>
</gene>
<feature type="transmembrane region" description="Helical" evidence="1">
    <location>
        <begin position="35"/>
        <end position="55"/>
    </location>
</feature>
<keyword evidence="1" id="KW-1133">Transmembrane helix</keyword>
<dbReference type="RefSeq" id="WP_202958148.1">
    <property type="nucleotide sequence ID" value="NZ_JAPCID010000044.1"/>
</dbReference>
<name>A0ABT4RQG6_9ACTN</name>
<dbReference type="Proteomes" id="UP001147700">
    <property type="component" value="Unassembled WGS sequence"/>
</dbReference>
<sequence length="104" mass="11105">MSFRTLKYLSFVHSAVYTALLVVSIAGVLDDVKYVLGWAHGIGWIFMSLLCVDAVRRRVIPLWLGVMVAVVGGVGPFAGSIGFVCRAASESSAENPSTRYGLGP</sequence>
<evidence type="ECO:0000313" key="2">
    <source>
        <dbReference type="EMBL" id="MDA0140762.1"/>
    </source>
</evidence>
<proteinExistence type="predicted"/>
<organism evidence="2 3">
    <name type="scientific">Solirubrobacter deserti</name>
    <dbReference type="NCBI Taxonomy" id="2282478"/>
    <lineage>
        <taxon>Bacteria</taxon>
        <taxon>Bacillati</taxon>
        <taxon>Actinomycetota</taxon>
        <taxon>Thermoleophilia</taxon>
        <taxon>Solirubrobacterales</taxon>
        <taxon>Solirubrobacteraceae</taxon>
        <taxon>Solirubrobacter</taxon>
    </lineage>
</organism>